<evidence type="ECO:0000313" key="8">
    <source>
        <dbReference type="Proteomes" id="UP001268542"/>
    </source>
</evidence>
<keyword evidence="4 5" id="KW-0472">Membrane</keyword>
<keyword evidence="3 5" id="KW-1133">Transmembrane helix</keyword>
<dbReference type="InterPro" id="IPR003807">
    <property type="entry name" value="DUF202"/>
</dbReference>
<evidence type="ECO:0000256" key="5">
    <source>
        <dbReference type="SAM" id="Phobius"/>
    </source>
</evidence>
<evidence type="ECO:0000313" key="7">
    <source>
        <dbReference type="EMBL" id="MDT9592798.1"/>
    </source>
</evidence>
<reference evidence="7 8" key="1">
    <citation type="submission" date="2023-08" db="EMBL/GenBank/DDBJ databases">
        <title>Nocardioides seae sp. nov., a bacterium isolated from a soil.</title>
        <authorList>
            <person name="Wang X."/>
        </authorList>
    </citation>
    <scope>NUCLEOTIDE SEQUENCE [LARGE SCALE GENOMIC DNA]</scope>
    <source>
        <strain evidence="7 8">YZH12</strain>
    </source>
</reference>
<comment type="subcellular location">
    <subcellularLocation>
        <location evidence="1">Endomembrane system</location>
        <topology evidence="1">Multi-pass membrane protein</topology>
    </subcellularLocation>
</comment>
<evidence type="ECO:0000256" key="4">
    <source>
        <dbReference type="ARBA" id="ARBA00023136"/>
    </source>
</evidence>
<name>A0ABU3PUA5_9ACTN</name>
<gene>
    <name evidence="7" type="ORF">RDV89_06950</name>
</gene>
<feature type="transmembrane region" description="Helical" evidence="5">
    <location>
        <begin position="88"/>
        <end position="109"/>
    </location>
</feature>
<evidence type="ECO:0000259" key="6">
    <source>
        <dbReference type="Pfam" id="PF02656"/>
    </source>
</evidence>
<protein>
    <submittedName>
        <fullName evidence="7">DUF202 domain-containing protein</fullName>
    </submittedName>
</protein>
<organism evidence="7 8">
    <name type="scientific">Nocardioides imazamoxiresistens</name>
    <dbReference type="NCBI Taxonomy" id="3231893"/>
    <lineage>
        <taxon>Bacteria</taxon>
        <taxon>Bacillati</taxon>
        <taxon>Actinomycetota</taxon>
        <taxon>Actinomycetes</taxon>
        <taxon>Propionibacteriales</taxon>
        <taxon>Nocardioidaceae</taxon>
        <taxon>Nocardioides</taxon>
    </lineage>
</organism>
<accession>A0ABU3PUA5</accession>
<dbReference type="EMBL" id="JAVYII010000003">
    <property type="protein sequence ID" value="MDT9592798.1"/>
    <property type="molecule type" value="Genomic_DNA"/>
</dbReference>
<feature type="domain" description="DUF202" evidence="6">
    <location>
        <begin position="10"/>
        <end position="75"/>
    </location>
</feature>
<evidence type="ECO:0000256" key="2">
    <source>
        <dbReference type="ARBA" id="ARBA00022692"/>
    </source>
</evidence>
<evidence type="ECO:0000256" key="3">
    <source>
        <dbReference type="ARBA" id="ARBA00022989"/>
    </source>
</evidence>
<dbReference type="RefSeq" id="WP_315732232.1">
    <property type="nucleotide sequence ID" value="NZ_JAVYII010000003.1"/>
</dbReference>
<keyword evidence="2 5" id="KW-0812">Transmembrane</keyword>
<feature type="transmembrane region" description="Helical" evidence="5">
    <location>
        <begin position="20"/>
        <end position="40"/>
    </location>
</feature>
<sequence>MRLGEEPDPRFSLANERTLLAWVRTSLGLAAAGLAAYAFAADEVPAALLTPLAVSLLAVAGLIALAALQRWFAVEVALRQGRPLPLPWLALPVVALLALAVLAGIVLVLR</sequence>
<dbReference type="Proteomes" id="UP001268542">
    <property type="component" value="Unassembled WGS sequence"/>
</dbReference>
<dbReference type="Pfam" id="PF02656">
    <property type="entry name" value="DUF202"/>
    <property type="match status" value="1"/>
</dbReference>
<evidence type="ECO:0000256" key="1">
    <source>
        <dbReference type="ARBA" id="ARBA00004127"/>
    </source>
</evidence>
<feature type="transmembrane region" description="Helical" evidence="5">
    <location>
        <begin position="47"/>
        <end position="68"/>
    </location>
</feature>
<proteinExistence type="predicted"/>
<comment type="caution">
    <text evidence="7">The sequence shown here is derived from an EMBL/GenBank/DDBJ whole genome shotgun (WGS) entry which is preliminary data.</text>
</comment>
<keyword evidence="8" id="KW-1185">Reference proteome</keyword>